<gene>
    <name evidence="2" type="ORF">CH376_13550</name>
    <name evidence="1" type="ORF">CH380_08405</name>
</gene>
<dbReference type="AlphaFoldDB" id="A0A2M9YQ00"/>
<sequence>MKSIAGDFDLPLFFFRESISSERKKVLKQSFQISKRNGPAWRSFIHSFPKESRSFKILIWRERSSVKFFPIS</sequence>
<dbReference type="Proteomes" id="UP000232188">
    <property type="component" value="Unassembled WGS sequence"/>
</dbReference>
<dbReference type="EMBL" id="NPDU01000033">
    <property type="protein sequence ID" value="PJZ61413.1"/>
    <property type="molecule type" value="Genomic_DNA"/>
</dbReference>
<accession>A0A2M9YQ00</accession>
<comment type="caution">
    <text evidence="1">The sequence shown here is derived from an EMBL/GenBank/DDBJ whole genome shotgun (WGS) entry which is preliminary data.</text>
</comment>
<dbReference type="EMBL" id="NPDV01000006">
    <property type="protein sequence ID" value="PJZ53605.1"/>
    <property type="molecule type" value="Genomic_DNA"/>
</dbReference>
<keyword evidence="3" id="KW-1185">Reference proteome</keyword>
<protein>
    <submittedName>
        <fullName evidence="1">Uncharacterized protein</fullName>
    </submittedName>
</protein>
<organism evidence="1 4">
    <name type="scientific">Leptospira adleri</name>
    <dbReference type="NCBI Taxonomy" id="2023186"/>
    <lineage>
        <taxon>Bacteria</taxon>
        <taxon>Pseudomonadati</taxon>
        <taxon>Spirochaetota</taxon>
        <taxon>Spirochaetia</taxon>
        <taxon>Leptospirales</taxon>
        <taxon>Leptospiraceae</taxon>
        <taxon>Leptospira</taxon>
    </lineage>
</organism>
<evidence type="ECO:0000313" key="1">
    <source>
        <dbReference type="EMBL" id="PJZ53605.1"/>
    </source>
</evidence>
<name>A0A2M9YQ00_9LEPT</name>
<evidence type="ECO:0000313" key="4">
    <source>
        <dbReference type="Proteomes" id="UP000232188"/>
    </source>
</evidence>
<dbReference type="Proteomes" id="UP000232149">
    <property type="component" value="Unassembled WGS sequence"/>
</dbReference>
<evidence type="ECO:0000313" key="3">
    <source>
        <dbReference type="Proteomes" id="UP000232149"/>
    </source>
</evidence>
<proteinExistence type="predicted"/>
<reference evidence="3 4" key="1">
    <citation type="submission" date="2017-07" db="EMBL/GenBank/DDBJ databases">
        <title>Leptospira spp. isolated from tropical soils.</title>
        <authorList>
            <person name="Thibeaux R."/>
            <person name="Iraola G."/>
            <person name="Ferres I."/>
            <person name="Bierque E."/>
            <person name="Girault D."/>
            <person name="Soupe-Gilbert M.-E."/>
            <person name="Picardeau M."/>
            <person name="Goarant C."/>
        </authorList>
    </citation>
    <scope>NUCLEOTIDE SEQUENCE [LARGE SCALE GENOMIC DNA]</scope>
    <source>
        <strain evidence="1 4">FH2-B-C1</strain>
        <strain evidence="2 3">FH2-B-D1</strain>
    </source>
</reference>
<evidence type="ECO:0000313" key="2">
    <source>
        <dbReference type="EMBL" id="PJZ61413.1"/>
    </source>
</evidence>